<dbReference type="GeneID" id="23613678"/>
<dbReference type="InterPro" id="IPR033940">
    <property type="entry name" value="IPMI_Swivel"/>
</dbReference>
<keyword evidence="1" id="KW-0456">Lyase</keyword>
<dbReference type="PANTHER" id="PTHR43345">
    <property type="entry name" value="3-ISOPROPYLMALATE DEHYDRATASE SMALL SUBUNIT 2-RELATED-RELATED"/>
    <property type="match status" value="1"/>
</dbReference>
<feature type="compositionally biased region" description="Basic and acidic residues" evidence="2">
    <location>
        <begin position="293"/>
        <end position="305"/>
    </location>
</feature>
<evidence type="ECO:0000313" key="4">
    <source>
        <dbReference type="EMBL" id="KFM24569.1"/>
    </source>
</evidence>
<dbReference type="Gene3D" id="3.20.19.10">
    <property type="entry name" value="Aconitase, domain 4"/>
    <property type="match status" value="1"/>
</dbReference>
<protein>
    <submittedName>
        <fullName evidence="4">3-isopropylmalate dehydratase small subunit</fullName>
    </submittedName>
</protein>
<dbReference type="Pfam" id="PF00694">
    <property type="entry name" value="Aconitase_C"/>
    <property type="match status" value="1"/>
</dbReference>
<evidence type="ECO:0000256" key="2">
    <source>
        <dbReference type="SAM" id="MobiDB-lite"/>
    </source>
</evidence>
<feature type="compositionally biased region" description="Acidic residues" evidence="2">
    <location>
        <begin position="560"/>
        <end position="570"/>
    </location>
</feature>
<dbReference type="Gene3D" id="2.60.120.650">
    <property type="entry name" value="Cupin"/>
    <property type="match status" value="1"/>
</dbReference>
<dbReference type="RefSeq" id="XP_011397457.1">
    <property type="nucleotide sequence ID" value="XM_011399155.1"/>
</dbReference>
<dbReference type="Proteomes" id="UP000028924">
    <property type="component" value="Unassembled WGS sequence"/>
</dbReference>
<keyword evidence="5" id="KW-1185">Reference proteome</keyword>
<dbReference type="eggNOG" id="KOG0454">
    <property type="taxonomic scope" value="Eukaryota"/>
</dbReference>
<sequence>MGSYAMIGLPEQEYPERYVPVDSMKTEYPIIIGGENFGCGSSREHAPVALGAAGAKVVLAQTFARIFFRNCVATGELYPVETDRRLCDELVTGQEVEVDMEANVLKVVETGKTYDLKDLGAAGPVIDAGGLFNFARQDMEVQTDDLSFADGTASPGPCWTLGLWLAYWDARLRVDLAPGDALLVPPGWLLASAAPEREGAISLRGSFLLAASLHVHLDARRLEEALAVSPARQYPLFKQTMWHAALYWSEVLRRTAGVSRRKRDALAAQLPSPGRGVRESGSTEAWTAGEQVGARERLPSRRKVDGAAGSPSDPPPGDALEAMYDELFGAASDEEAGEGGADGVRSTSEAVCIMKAERGDAGGVGGDVDRMDASDHATGEHRPPLALEATQGPAACDGAAGDMRLMKADGQDPTDAAPQQPEALLPVHIPPGIADPGDGVLSPAPPEDDLDPVWLDVPARPRMQPALAALLFSLRTWLRHPAALNDVPLSVADPKAIVAALEVGVIAMGWSLTPLKATEALEASSDDDDVLRAPGLAEAHQGDVPGRDDDPGSDYLPDAREEEEEEEVVVEESNGPPQQRPGATPGAAPRPRVLAMQGPSPSVRDTPVPKPAARKAGAMSIKARLSKKLRL</sequence>
<dbReference type="SUPFAM" id="SSF52016">
    <property type="entry name" value="LeuD/IlvD-like"/>
    <property type="match status" value="1"/>
</dbReference>
<dbReference type="InterPro" id="IPR015928">
    <property type="entry name" value="Aconitase/3IPM_dehydase_swvl"/>
</dbReference>
<feature type="domain" description="Aconitase A/isopropylmalate dehydratase small subunit swivel" evidence="3">
    <location>
        <begin position="11"/>
        <end position="81"/>
    </location>
</feature>
<evidence type="ECO:0000313" key="5">
    <source>
        <dbReference type="Proteomes" id="UP000028924"/>
    </source>
</evidence>
<evidence type="ECO:0000256" key="1">
    <source>
        <dbReference type="ARBA" id="ARBA00023239"/>
    </source>
</evidence>
<dbReference type="InterPro" id="IPR000573">
    <property type="entry name" value="AconitaseA/IPMdHydase_ssu_swvl"/>
</dbReference>
<feature type="compositionally biased region" description="Low complexity" evidence="2">
    <location>
        <begin position="571"/>
        <end position="592"/>
    </location>
</feature>
<proteinExistence type="predicted"/>
<reference evidence="4 5" key="1">
    <citation type="journal article" date="2014" name="BMC Genomics">
        <title>Oil accumulation mechanisms of the oleaginous microalga Chlorella protothecoides revealed through its genome, transcriptomes, and proteomes.</title>
        <authorList>
            <person name="Gao C."/>
            <person name="Wang Y."/>
            <person name="Shen Y."/>
            <person name="Yan D."/>
            <person name="He X."/>
            <person name="Dai J."/>
            <person name="Wu Q."/>
        </authorList>
    </citation>
    <scope>NUCLEOTIDE SEQUENCE [LARGE SCALE GENOMIC DNA]</scope>
    <source>
        <strain evidence="4 5">0710</strain>
    </source>
</reference>
<organism evidence="4 5">
    <name type="scientific">Auxenochlorella protothecoides</name>
    <name type="common">Green microalga</name>
    <name type="synonym">Chlorella protothecoides</name>
    <dbReference type="NCBI Taxonomy" id="3075"/>
    <lineage>
        <taxon>Eukaryota</taxon>
        <taxon>Viridiplantae</taxon>
        <taxon>Chlorophyta</taxon>
        <taxon>core chlorophytes</taxon>
        <taxon>Trebouxiophyceae</taxon>
        <taxon>Chlorellales</taxon>
        <taxon>Chlorellaceae</taxon>
        <taxon>Auxenochlorella</taxon>
    </lineage>
</organism>
<dbReference type="InterPro" id="IPR050075">
    <property type="entry name" value="LeuD"/>
</dbReference>
<dbReference type="GO" id="GO:0016829">
    <property type="term" value="F:lyase activity"/>
    <property type="evidence" value="ECO:0007669"/>
    <property type="project" value="UniProtKB-KW"/>
</dbReference>
<accession>A0A087SFR5</accession>
<evidence type="ECO:0000259" key="3">
    <source>
        <dbReference type="Pfam" id="PF00694"/>
    </source>
</evidence>
<dbReference type="CDD" id="cd01577">
    <property type="entry name" value="IPMI_Swivel"/>
    <property type="match status" value="1"/>
</dbReference>
<feature type="region of interest" description="Disordered" evidence="2">
    <location>
        <begin position="537"/>
        <end position="631"/>
    </location>
</feature>
<feature type="region of interest" description="Disordered" evidence="2">
    <location>
        <begin position="264"/>
        <end position="320"/>
    </location>
</feature>
<dbReference type="OrthoDB" id="10262323at2759"/>
<name>A0A087SFR5_AUXPR</name>
<dbReference type="STRING" id="3075.A0A087SFR5"/>
<gene>
    <name evidence="4" type="ORF">F751_2287</name>
</gene>
<dbReference type="PANTHER" id="PTHR43345:SF2">
    <property type="entry name" value="3-ISOPROPYLMALATE DEHYDRATASE SMALL SUBUNIT 1"/>
    <property type="match status" value="1"/>
</dbReference>
<dbReference type="KEGG" id="apro:F751_2287"/>
<dbReference type="AlphaFoldDB" id="A0A087SFR5"/>
<dbReference type="EMBL" id="KL662109">
    <property type="protein sequence ID" value="KFM24569.1"/>
    <property type="molecule type" value="Genomic_DNA"/>
</dbReference>